<feature type="compositionally biased region" description="Polar residues" evidence="1">
    <location>
        <begin position="180"/>
        <end position="196"/>
    </location>
</feature>
<proteinExistence type="predicted"/>
<organism evidence="2 3">
    <name type="scientific">Diaporthe australafricana</name>
    <dbReference type="NCBI Taxonomy" id="127596"/>
    <lineage>
        <taxon>Eukaryota</taxon>
        <taxon>Fungi</taxon>
        <taxon>Dikarya</taxon>
        <taxon>Ascomycota</taxon>
        <taxon>Pezizomycotina</taxon>
        <taxon>Sordariomycetes</taxon>
        <taxon>Sordariomycetidae</taxon>
        <taxon>Diaporthales</taxon>
        <taxon>Diaporthaceae</taxon>
        <taxon>Diaporthe</taxon>
    </lineage>
</organism>
<protein>
    <recommendedName>
        <fullName evidence="4">C2H2-type domain-containing protein</fullName>
    </recommendedName>
</protein>
<keyword evidence="3" id="KW-1185">Reference proteome</keyword>
<feature type="region of interest" description="Disordered" evidence="1">
    <location>
        <begin position="54"/>
        <end position="253"/>
    </location>
</feature>
<comment type="caution">
    <text evidence="2">The sequence shown here is derived from an EMBL/GenBank/DDBJ whole genome shotgun (WGS) entry which is preliminary data.</text>
</comment>
<feature type="compositionally biased region" description="Basic residues" evidence="1">
    <location>
        <begin position="124"/>
        <end position="134"/>
    </location>
</feature>
<reference evidence="2 3" key="1">
    <citation type="journal article" date="2024" name="IMA Fungus">
        <title>IMA Genome - F19 : A genome assembly and annotation guide to empower mycologists, including annotated draft genome sequences of Ceratocystis pirilliformis, Diaporthe australafricana, Fusarium ophioides, Paecilomyces lecythidis, and Sporothrix stenoceras.</title>
        <authorList>
            <person name="Aylward J."/>
            <person name="Wilson A.M."/>
            <person name="Visagie C.M."/>
            <person name="Spraker J."/>
            <person name="Barnes I."/>
            <person name="Buitendag C."/>
            <person name="Ceriani C."/>
            <person name="Del Mar Angel L."/>
            <person name="du Plessis D."/>
            <person name="Fuchs T."/>
            <person name="Gasser K."/>
            <person name="Kramer D."/>
            <person name="Li W."/>
            <person name="Munsamy K."/>
            <person name="Piso A."/>
            <person name="Price J.L."/>
            <person name="Sonnekus B."/>
            <person name="Thomas C."/>
            <person name="van der Nest A."/>
            <person name="van Dijk A."/>
            <person name="van Heerden A."/>
            <person name="van Vuuren N."/>
            <person name="Yilmaz N."/>
            <person name="Duong T.A."/>
            <person name="van der Merwe N.A."/>
            <person name="Wingfield M.J."/>
            <person name="Wingfield B.D."/>
        </authorList>
    </citation>
    <scope>NUCLEOTIDE SEQUENCE [LARGE SCALE GENOMIC DNA]</scope>
    <source>
        <strain evidence="2 3">CMW 18300</strain>
    </source>
</reference>
<evidence type="ECO:0000256" key="1">
    <source>
        <dbReference type="SAM" id="MobiDB-lite"/>
    </source>
</evidence>
<feature type="compositionally biased region" description="Basic and acidic residues" evidence="1">
    <location>
        <begin position="219"/>
        <end position="231"/>
    </location>
</feature>
<feature type="compositionally biased region" description="Basic residues" evidence="1">
    <location>
        <begin position="144"/>
        <end position="159"/>
    </location>
</feature>
<name>A0ABR3W847_9PEZI</name>
<sequence>MNNNEKLELGERVERASEAQAKLTLKFMILKCRVTDVTIGRAIKDAVERQCPTPHVVYEDPGPADEVEAASAPATPHKQKKKKKKKDHSGDSENEEDLPNAISTKHSKTKRGDINPDPLISRLIVKKAKSKLKGNRNASDNHDKRYKKLKSSTRKKKKRVSENEVAADQQLTRAIKVESGGSSSPVVIDLVTSSDSELSDSDRPENKTAGGDPSVQAKSGHDIDLQEQERKTNRKPPGKLATLNTKQESHDLRGGIWVNISNKKKAEKAIGSVPPVSTALTKKRKAKEHDERDADDDQSHSPALKVKRSKRSKGEHPREPQSVSKSLECRKCRVKFPSLRRLSKHFQKCLITPYVPVATPLRNASSPHISAGPQSLQKVEHSSEADVKVSTLQTVLVYFAI</sequence>
<gene>
    <name evidence="2" type="ORF">Daus18300_011151</name>
</gene>
<dbReference type="Proteomes" id="UP001583177">
    <property type="component" value="Unassembled WGS sequence"/>
</dbReference>
<dbReference type="EMBL" id="JAWRVE010000132">
    <property type="protein sequence ID" value="KAL1855245.1"/>
    <property type="molecule type" value="Genomic_DNA"/>
</dbReference>
<feature type="region of interest" description="Disordered" evidence="1">
    <location>
        <begin position="265"/>
        <end position="325"/>
    </location>
</feature>
<accession>A0ABR3W847</accession>
<evidence type="ECO:0000313" key="3">
    <source>
        <dbReference type="Proteomes" id="UP001583177"/>
    </source>
</evidence>
<evidence type="ECO:0000313" key="2">
    <source>
        <dbReference type="EMBL" id="KAL1855245.1"/>
    </source>
</evidence>
<evidence type="ECO:0008006" key="4">
    <source>
        <dbReference type="Google" id="ProtNLM"/>
    </source>
</evidence>
<feature type="compositionally biased region" description="Basic residues" evidence="1">
    <location>
        <begin position="77"/>
        <end position="87"/>
    </location>
</feature>